<comment type="caution">
    <text evidence="3">The sequence shown here is derived from an EMBL/GenBank/DDBJ whole genome shotgun (WGS) entry which is preliminary data.</text>
</comment>
<dbReference type="InterPro" id="IPR011006">
    <property type="entry name" value="CheY-like_superfamily"/>
</dbReference>
<dbReference type="PANTHER" id="PTHR44520">
    <property type="entry name" value="RESPONSE REGULATOR RCP1-RELATED"/>
    <property type="match status" value="1"/>
</dbReference>
<reference evidence="3 4" key="1">
    <citation type="submission" date="2016-10" db="EMBL/GenBank/DDBJ databases">
        <authorList>
            <person name="Varghese N."/>
            <person name="Submissions S."/>
        </authorList>
    </citation>
    <scope>NUCLEOTIDE SEQUENCE [LARGE SCALE GENOMIC DNA]</scope>
    <source>
        <strain evidence="3 4">DSM 18839</strain>
    </source>
</reference>
<dbReference type="InterPro" id="IPR001789">
    <property type="entry name" value="Sig_transdc_resp-reg_receiver"/>
</dbReference>
<dbReference type="SUPFAM" id="SSF52172">
    <property type="entry name" value="CheY-like"/>
    <property type="match status" value="1"/>
</dbReference>
<dbReference type="EMBL" id="FNBW01000001">
    <property type="protein sequence ID" value="SDF13082.1"/>
    <property type="molecule type" value="Genomic_DNA"/>
</dbReference>
<dbReference type="Gene3D" id="3.40.50.2300">
    <property type="match status" value="1"/>
</dbReference>
<dbReference type="OrthoDB" id="9793549at2"/>
<organism evidence="3 4">
    <name type="scientific">Thalassobaculum litoreum DSM 18839</name>
    <dbReference type="NCBI Taxonomy" id="1123362"/>
    <lineage>
        <taxon>Bacteria</taxon>
        <taxon>Pseudomonadati</taxon>
        <taxon>Pseudomonadota</taxon>
        <taxon>Alphaproteobacteria</taxon>
        <taxon>Rhodospirillales</taxon>
        <taxon>Thalassobaculaceae</taxon>
        <taxon>Thalassobaculum</taxon>
    </lineage>
</organism>
<dbReference type="PANTHER" id="PTHR44520:SF2">
    <property type="entry name" value="RESPONSE REGULATOR RCP1"/>
    <property type="match status" value="1"/>
</dbReference>
<dbReference type="AlphaFoldDB" id="A0A8G2BEC2"/>
<proteinExistence type="predicted"/>
<dbReference type="InterPro" id="IPR052893">
    <property type="entry name" value="TCS_response_regulator"/>
</dbReference>
<name>A0A8G2BEC2_9PROT</name>
<evidence type="ECO:0000313" key="3">
    <source>
        <dbReference type="EMBL" id="SDF13082.1"/>
    </source>
</evidence>
<sequence>MKPLAEVQPLLIVEDSDDDYEATVRALKRDGPLANPILRCENGREALDYIKRMGSPECPRPGLVLLDLNMPGVDGREVLKTLKSNPALSTIPVVILTTSDDEWDVNNCYEAGANTYIKKPVDLEGFFSALRSLREYWLQVAILPRDPTHAGSDDGD</sequence>
<evidence type="ECO:0000313" key="4">
    <source>
        <dbReference type="Proteomes" id="UP000198615"/>
    </source>
</evidence>
<accession>A0A8G2BEC2</accession>
<evidence type="ECO:0000259" key="2">
    <source>
        <dbReference type="PROSITE" id="PS50110"/>
    </source>
</evidence>
<evidence type="ECO:0000256" key="1">
    <source>
        <dbReference type="PROSITE-ProRule" id="PRU00169"/>
    </source>
</evidence>
<feature type="domain" description="Response regulatory" evidence="2">
    <location>
        <begin position="9"/>
        <end position="134"/>
    </location>
</feature>
<feature type="modified residue" description="4-aspartylphosphate" evidence="1">
    <location>
        <position position="67"/>
    </location>
</feature>
<dbReference type="RefSeq" id="WP_093147728.1">
    <property type="nucleotide sequence ID" value="NZ_FNBW01000001.1"/>
</dbReference>
<keyword evidence="1" id="KW-0597">Phosphoprotein</keyword>
<dbReference type="Proteomes" id="UP000198615">
    <property type="component" value="Unassembled WGS sequence"/>
</dbReference>
<dbReference type="GO" id="GO:0000160">
    <property type="term" value="P:phosphorelay signal transduction system"/>
    <property type="evidence" value="ECO:0007669"/>
    <property type="project" value="InterPro"/>
</dbReference>
<gene>
    <name evidence="3" type="ORF">SAMN05660686_00378</name>
</gene>
<dbReference type="CDD" id="cd17557">
    <property type="entry name" value="REC_Rcp-like"/>
    <property type="match status" value="1"/>
</dbReference>
<protein>
    <submittedName>
        <fullName evidence="3">Response regulator receiver domain-containing protein</fullName>
    </submittedName>
</protein>
<dbReference type="PROSITE" id="PS50110">
    <property type="entry name" value="RESPONSE_REGULATORY"/>
    <property type="match status" value="1"/>
</dbReference>
<dbReference type="Pfam" id="PF00072">
    <property type="entry name" value="Response_reg"/>
    <property type="match status" value="1"/>
</dbReference>
<dbReference type="SMART" id="SM00448">
    <property type="entry name" value="REC"/>
    <property type="match status" value="1"/>
</dbReference>
<keyword evidence="4" id="KW-1185">Reference proteome</keyword>